<dbReference type="InterPro" id="IPR021516">
    <property type="entry name" value="DUF3179"/>
</dbReference>
<dbReference type="Proteomes" id="UP001156694">
    <property type="component" value="Unassembled WGS sequence"/>
</dbReference>
<keyword evidence="3" id="KW-1185">Reference proteome</keyword>
<keyword evidence="1" id="KW-0732">Signal</keyword>
<evidence type="ECO:0000256" key="1">
    <source>
        <dbReference type="SAM" id="SignalP"/>
    </source>
</evidence>
<dbReference type="EMBL" id="BSNN01000002">
    <property type="protein sequence ID" value="GLQ34263.1"/>
    <property type="molecule type" value="Genomic_DNA"/>
</dbReference>
<evidence type="ECO:0008006" key="4">
    <source>
        <dbReference type="Google" id="ProtNLM"/>
    </source>
</evidence>
<organism evidence="2 3">
    <name type="scientific">Amylibacter marinus</name>
    <dbReference type="NCBI Taxonomy" id="1475483"/>
    <lineage>
        <taxon>Bacteria</taxon>
        <taxon>Pseudomonadati</taxon>
        <taxon>Pseudomonadota</taxon>
        <taxon>Alphaproteobacteria</taxon>
        <taxon>Rhodobacterales</taxon>
        <taxon>Paracoccaceae</taxon>
        <taxon>Amylibacter</taxon>
    </lineage>
</organism>
<dbReference type="Pfam" id="PF11376">
    <property type="entry name" value="DUF3179"/>
    <property type="match status" value="1"/>
</dbReference>
<evidence type="ECO:0000313" key="2">
    <source>
        <dbReference type="EMBL" id="GLQ34263.1"/>
    </source>
</evidence>
<feature type="signal peptide" evidence="1">
    <location>
        <begin position="1"/>
        <end position="19"/>
    </location>
</feature>
<dbReference type="RefSeq" id="WP_284375982.1">
    <property type="nucleotide sequence ID" value="NZ_BSNN01000002.1"/>
</dbReference>
<proteinExistence type="predicted"/>
<feature type="chain" id="PRO_5045166025" description="DUF3179 domain-containing protein" evidence="1">
    <location>
        <begin position="20"/>
        <end position="317"/>
    </location>
</feature>
<accession>A0ABQ5VSR4</accession>
<evidence type="ECO:0000313" key="3">
    <source>
        <dbReference type="Proteomes" id="UP001156694"/>
    </source>
</evidence>
<comment type="caution">
    <text evidence="2">The sequence shown here is derived from an EMBL/GenBank/DDBJ whole genome shotgun (WGS) entry which is preliminary data.</text>
</comment>
<gene>
    <name evidence="2" type="ORF">GCM10007939_05460</name>
</gene>
<reference evidence="3" key="1">
    <citation type="journal article" date="2019" name="Int. J. Syst. Evol. Microbiol.">
        <title>The Global Catalogue of Microorganisms (GCM) 10K type strain sequencing project: providing services to taxonomists for standard genome sequencing and annotation.</title>
        <authorList>
            <consortium name="The Broad Institute Genomics Platform"/>
            <consortium name="The Broad Institute Genome Sequencing Center for Infectious Disease"/>
            <person name="Wu L."/>
            <person name="Ma J."/>
        </authorList>
    </citation>
    <scope>NUCLEOTIDE SEQUENCE [LARGE SCALE GENOMIC DNA]</scope>
    <source>
        <strain evidence="3">NBRC 110140</strain>
    </source>
</reference>
<protein>
    <recommendedName>
        <fullName evidence="4">DUF3179 domain-containing protein</fullName>
    </recommendedName>
</protein>
<sequence>MRILPLIIVLLGISLPADANRWAVGWPDTDFSKSKIELSEVFDGGPGKDGIPAIDNPTMKAVSKETALEGAEPVMVVEIAGQAARAYPIRYLMWHEIVNDTVAGTPIAVTFCPLCNSGIVFDRRLNGETLTLGVSGLLRNSDMIMFDRQSETWWQQFNGEALVGDHLGQTLTKIPAWMESWAAFKDRNPEGLVQAKPNFGRNYGANPYRGYDSGSFSLYRGENPPHGINPVARVVVVGDQAWPLARLRAAQTLTESGYHFDWVAGTASALDHSEIARGKDVGSIRVRDSNGKDVVHDVAFAFAFHAFQPDGQWMIGK</sequence>
<name>A0ABQ5VSR4_9RHOB</name>